<organism evidence="18 19">
    <name type="scientific">Corynebacterium pyruviciproducens</name>
    <dbReference type="NCBI Taxonomy" id="598660"/>
    <lineage>
        <taxon>Bacteria</taxon>
        <taxon>Bacillati</taxon>
        <taxon>Actinomycetota</taxon>
        <taxon>Actinomycetes</taxon>
        <taxon>Mycobacteriales</taxon>
        <taxon>Corynebacteriaceae</taxon>
        <taxon>Corynebacterium</taxon>
    </lineage>
</organism>
<dbReference type="KEGG" id="cpyr:CYJ47_13145"/>
<evidence type="ECO:0000256" key="14">
    <source>
        <dbReference type="SAM" id="MobiDB-lite"/>
    </source>
</evidence>
<dbReference type="InterPro" id="IPR036950">
    <property type="entry name" value="PBP_transglycosylase"/>
</dbReference>
<evidence type="ECO:0000256" key="4">
    <source>
        <dbReference type="ARBA" id="ARBA00022670"/>
    </source>
</evidence>
<evidence type="ECO:0000256" key="12">
    <source>
        <dbReference type="ARBA" id="ARBA00034000"/>
    </source>
</evidence>
<dbReference type="GO" id="GO:0008360">
    <property type="term" value="P:regulation of cell shape"/>
    <property type="evidence" value="ECO:0007669"/>
    <property type="project" value="UniProtKB-KW"/>
</dbReference>
<evidence type="ECO:0000256" key="1">
    <source>
        <dbReference type="ARBA" id="ARBA00007090"/>
    </source>
</evidence>
<dbReference type="PANTHER" id="PTHR32282:SF34">
    <property type="entry name" value="PENICILLIN-BINDING PROTEIN 1A"/>
    <property type="match status" value="1"/>
</dbReference>
<evidence type="ECO:0000256" key="13">
    <source>
        <dbReference type="ARBA" id="ARBA00049902"/>
    </source>
</evidence>
<dbReference type="InterPro" id="IPR023346">
    <property type="entry name" value="Lysozyme-like_dom_sf"/>
</dbReference>
<name>A0AAF1BW84_9CORY</name>
<proteinExistence type="inferred from homology"/>
<feature type="region of interest" description="Disordered" evidence="14">
    <location>
        <begin position="1"/>
        <end position="57"/>
    </location>
</feature>
<dbReference type="AlphaFoldDB" id="A0AAF1BW84"/>
<dbReference type="PANTHER" id="PTHR32282">
    <property type="entry name" value="BINDING PROTEIN TRANSPEPTIDASE, PUTATIVE-RELATED"/>
    <property type="match status" value="1"/>
</dbReference>
<feature type="compositionally biased region" description="Low complexity" evidence="14">
    <location>
        <begin position="21"/>
        <end position="31"/>
    </location>
</feature>
<dbReference type="InterPro" id="IPR050396">
    <property type="entry name" value="Glycosyltr_51/Transpeptidase"/>
</dbReference>
<comment type="catalytic activity">
    <reaction evidence="13">
        <text>[GlcNAc-(1-&gt;4)-Mur2Ac(oyl-L-Ala-gamma-D-Glu-L-Lys-D-Ala-D-Ala)](n)-di-trans,octa-cis-undecaprenyl diphosphate + beta-D-GlcNAc-(1-&gt;4)-Mur2Ac(oyl-L-Ala-gamma-D-Glu-L-Lys-D-Ala-D-Ala)-di-trans,octa-cis-undecaprenyl diphosphate = [GlcNAc-(1-&gt;4)-Mur2Ac(oyl-L-Ala-gamma-D-Glu-L-Lys-D-Ala-D-Ala)](n+1)-di-trans,octa-cis-undecaprenyl diphosphate + di-trans,octa-cis-undecaprenyl diphosphate + H(+)</text>
        <dbReference type="Rhea" id="RHEA:23708"/>
        <dbReference type="Rhea" id="RHEA-COMP:9602"/>
        <dbReference type="Rhea" id="RHEA-COMP:9603"/>
        <dbReference type="ChEBI" id="CHEBI:15378"/>
        <dbReference type="ChEBI" id="CHEBI:58405"/>
        <dbReference type="ChEBI" id="CHEBI:60033"/>
        <dbReference type="ChEBI" id="CHEBI:78435"/>
        <dbReference type="EC" id="2.4.99.28"/>
    </reaction>
</comment>
<evidence type="ECO:0000256" key="2">
    <source>
        <dbReference type="ARBA" id="ARBA00007739"/>
    </source>
</evidence>
<evidence type="ECO:0000256" key="8">
    <source>
        <dbReference type="ARBA" id="ARBA00022960"/>
    </source>
</evidence>
<dbReference type="InterPro" id="IPR001264">
    <property type="entry name" value="Glyco_trans_51"/>
</dbReference>
<evidence type="ECO:0000313" key="19">
    <source>
        <dbReference type="Proteomes" id="UP000234560"/>
    </source>
</evidence>
<keyword evidence="15" id="KW-1133">Transmembrane helix</keyword>
<keyword evidence="7" id="KW-0378">Hydrolase</keyword>
<evidence type="ECO:0000259" key="17">
    <source>
        <dbReference type="Pfam" id="PF00912"/>
    </source>
</evidence>
<feature type="region of interest" description="Disordered" evidence="14">
    <location>
        <begin position="702"/>
        <end position="767"/>
    </location>
</feature>
<dbReference type="Gene3D" id="1.10.3810.10">
    <property type="entry name" value="Biosynthetic peptidoglycan transglycosylase-like"/>
    <property type="match status" value="1"/>
</dbReference>
<comment type="similarity">
    <text evidence="2">In the N-terminal section; belongs to the glycosyltransferase 51 family.</text>
</comment>
<dbReference type="InterPro" id="IPR012338">
    <property type="entry name" value="Beta-lactam/transpept-like"/>
</dbReference>
<evidence type="ECO:0000256" key="9">
    <source>
        <dbReference type="ARBA" id="ARBA00022984"/>
    </source>
</evidence>
<dbReference type="SUPFAM" id="SSF56601">
    <property type="entry name" value="beta-lactamase/transpeptidase-like"/>
    <property type="match status" value="1"/>
</dbReference>
<keyword evidence="3" id="KW-0121">Carboxypeptidase</keyword>
<feature type="compositionally biased region" description="Pro residues" evidence="14">
    <location>
        <begin position="737"/>
        <end position="754"/>
    </location>
</feature>
<keyword evidence="10" id="KW-0511">Multifunctional enzyme</keyword>
<evidence type="ECO:0000256" key="10">
    <source>
        <dbReference type="ARBA" id="ARBA00023268"/>
    </source>
</evidence>
<dbReference type="EC" id="2.4.-.-" evidence="18"/>
<accession>A0AAF1BW84</accession>
<keyword evidence="8" id="KW-0133">Cell shape</keyword>
<keyword evidence="5 18" id="KW-0328">Glycosyltransferase</keyword>
<dbReference type="GO" id="GO:0009002">
    <property type="term" value="F:serine-type D-Ala-D-Ala carboxypeptidase activity"/>
    <property type="evidence" value="ECO:0007669"/>
    <property type="project" value="UniProtKB-EC"/>
</dbReference>
<comment type="catalytic activity">
    <reaction evidence="12">
        <text>Preferential cleavage: (Ac)2-L-Lys-D-Ala-|-D-Ala. Also transpeptidation of peptidyl-alanyl moieties that are N-acyl substituents of D-alanine.</text>
        <dbReference type="EC" id="3.4.16.4"/>
    </reaction>
</comment>
<gene>
    <name evidence="18" type="ORF">CYJ47_13145</name>
</gene>
<dbReference type="EMBL" id="CP136958">
    <property type="protein sequence ID" value="WOT02167.1"/>
    <property type="molecule type" value="Genomic_DNA"/>
</dbReference>
<dbReference type="GO" id="GO:0030288">
    <property type="term" value="C:outer membrane-bounded periplasmic space"/>
    <property type="evidence" value="ECO:0007669"/>
    <property type="project" value="TreeGrafter"/>
</dbReference>
<evidence type="ECO:0000256" key="3">
    <source>
        <dbReference type="ARBA" id="ARBA00022645"/>
    </source>
</evidence>
<dbReference type="SUPFAM" id="SSF53955">
    <property type="entry name" value="Lysozyme-like"/>
    <property type="match status" value="1"/>
</dbReference>
<keyword evidence="4" id="KW-0645">Protease</keyword>
<evidence type="ECO:0000256" key="5">
    <source>
        <dbReference type="ARBA" id="ARBA00022676"/>
    </source>
</evidence>
<dbReference type="Proteomes" id="UP000234560">
    <property type="component" value="Chromosome"/>
</dbReference>
<feature type="transmembrane region" description="Helical" evidence="15">
    <location>
        <begin position="68"/>
        <end position="89"/>
    </location>
</feature>
<sequence length="767" mass="80853">MSNDNSGSHRKNEPGAGGNAKTGKAATTGKAGRTRGGKSGAKRAGTATRVSAHGDGGGRGPLPVWGKILVTLLVVVVAVPLMLFGVAYVRADIPEPGELTNPQIATIYAADGETQLARLVPPEGNRRQVSLDKVPQHLREAVLAAEDREFYTNPGFSLSGYARAAWGMLTGNESAGGGSTITQQYVKNALVGNERTISRKLRELVASAKMTNQWSKDEILEAYLNTIYFGRNAYGVAAAADAYFGKDLSQLTPEESAVIAAAIQRPSQLDPWVNREEAEQRWNYVLDGMVQTGAITQAQRVSARYPETIDPANNRAFTEATGANGLLKNRVVEELATVGISEEDVETLGLKVTTTIDAQAQQETEEIVKENLAPQVDKMRTAVVSIDPRNGEIKAYYGGEDPNGWDYANAPVQTGSTFKIFGLAAALQQGIPLNRMYSSDPVQTGDATVTNSDGMTCGTCTIQQATKMSLNTSFIRLQKDLKNGPVDTQHMAWALGVRKNNPDGSQTLSEANGEPYEGIILGQYPSRPLDMAVGLSTLTNNGVWHQPHFVRKVTTGSGEVLYEYKPNEGERRVDKNTANGVTAAMLPIAAWSNGNVLGGGNRPSASKTGTTQYGEWGTKDAWMIGSTPQLATAVWVGNSDNSLLVNSWGGSVYGAGIPATIWRQVMDAQLANEPVEEFDLPIGLGYNAAGYGVGYGTSYPTATGSTATSSAPSASQAPGEGAGTGAPAQSPAGEAPAPAPQAPAPAPLPVPEVPQLPDLGNLIPPAA</sequence>
<keyword evidence="15" id="KW-0812">Transmembrane</keyword>
<reference evidence="18" key="2">
    <citation type="submission" date="2023-10" db="EMBL/GenBank/DDBJ databases">
        <authorList>
            <person name="Choi B."/>
        </authorList>
    </citation>
    <scope>NUCLEOTIDE SEQUENCE</scope>
    <source>
        <strain evidence="18">UMB0763</strain>
    </source>
</reference>
<dbReference type="Pfam" id="PF00905">
    <property type="entry name" value="Transpeptidase"/>
    <property type="match status" value="1"/>
</dbReference>
<protein>
    <submittedName>
        <fullName evidence="18">Transglycosylase domain-containing protein</fullName>
        <ecNumber evidence="18">2.4.-.-</ecNumber>
    </submittedName>
</protein>
<dbReference type="FunFam" id="1.10.3810.10:FF:000001">
    <property type="entry name" value="Penicillin-binding protein 1A"/>
    <property type="match status" value="1"/>
</dbReference>
<dbReference type="RefSeq" id="WP_101679064.1">
    <property type="nucleotide sequence ID" value="NZ_CP136958.1"/>
</dbReference>
<feature type="domain" description="Penicillin-binding protein transpeptidase" evidence="16">
    <location>
        <begin position="382"/>
        <end position="646"/>
    </location>
</feature>
<feature type="domain" description="Glycosyl transferase family 51" evidence="17">
    <location>
        <begin position="122"/>
        <end position="289"/>
    </location>
</feature>
<comment type="similarity">
    <text evidence="1">In the C-terminal section; belongs to the transpeptidase family.</text>
</comment>
<evidence type="ECO:0000256" key="7">
    <source>
        <dbReference type="ARBA" id="ARBA00022801"/>
    </source>
</evidence>
<feature type="compositionally biased region" description="Low complexity" evidence="14">
    <location>
        <begin position="702"/>
        <end position="736"/>
    </location>
</feature>
<keyword evidence="11" id="KW-0961">Cell wall biogenesis/degradation</keyword>
<keyword evidence="6 18" id="KW-0808">Transferase</keyword>
<dbReference type="GO" id="GO:0008955">
    <property type="term" value="F:peptidoglycan glycosyltransferase activity"/>
    <property type="evidence" value="ECO:0007669"/>
    <property type="project" value="UniProtKB-EC"/>
</dbReference>
<evidence type="ECO:0000256" key="11">
    <source>
        <dbReference type="ARBA" id="ARBA00023316"/>
    </source>
</evidence>
<keyword evidence="15" id="KW-0472">Membrane</keyword>
<dbReference type="GO" id="GO:0008658">
    <property type="term" value="F:penicillin binding"/>
    <property type="evidence" value="ECO:0007669"/>
    <property type="project" value="InterPro"/>
</dbReference>
<dbReference type="GO" id="GO:0071555">
    <property type="term" value="P:cell wall organization"/>
    <property type="evidence" value="ECO:0007669"/>
    <property type="project" value="UniProtKB-KW"/>
</dbReference>
<evidence type="ECO:0000256" key="6">
    <source>
        <dbReference type="ARBA" id="ARBA00022679"/>
    </source>
</evidence>
<keyword evidence="9" id="KW-0573">Peptidoglycan synthesis</keyword>
<dbReference type="Gene3D" id="3.40.710.10">
    <property type="entry name" value="DD-peptidase/beta-lactamase superfamily"/>
    <property type="match status" value="1"/>
</dbReference>
<evidence type="ECO:0000259" key="16">
    <source>
        <dbReference type="Pfam" id="PF00905"/>
    </source>
</evidence>
<dbReference type="GO" id="GO:0006508">
    <property type="term" value="P:proteolysis"/>
    <property type="evidence" value="ECO:0007669"/>
    <property type="project" value="UniProtKB-KW"/>
</dbReference>
<evidence type="ECO:0000256" key="15">
    <source>
        <dbReference type="SAM" id="Phobius"/>
    </source>
</evidence>
<reference evidence="18" key="1">
    <citation type="submission" date="2017-12" db="EMBL/GenBank/DDBJ databases">
        <authorList>
            <person name="Thomas-White K."/>
            <person name="Wolfe A.J."/>
        </authorList>
    </citation>
    <scope>NUCLEOTIDE SEQUENCE</scope>
    <source>
        <strain evidence="18">UMB0763</strain>
    </source>
</reference>
<dbReference type="Pfam" id="PF00912">
    <property type="entry name" value="Transgly"/>
    <property type="match status" value="1"/>
</dbReference>
<dbReference type="GO" id="GO:0009252">
    <property type="term" value="P:peptidoglycan biosynthetic process"/>
    <property type="evidence" value="ECO:0007669"/>
    <property type="project" value="UniProtKB-KW"/>
</dbReference>
<dbReference type="InterPro" id="IPR001460">
    <property type="entry name" value="PCN-bd_Tpept"/>
</dbReference>
<evidence type="ECO:0000313" key="18">
    <source>
        <dbReference type="EMBL" id="WOT02167.1"/>
    </source>
</evidence>